<protein>
    <submittedName>
        <fullName evidence="2">Uncharacterized protein</fullName>
    </submittedName>
</protein>
<proteinExistence type="predicted"/>
<name>H6SM57_PARPM</name>
<dbReference type="Proteomes" id="UP000033220">
    <property type="component" value="Chromosome DSM 122"/>
</dbReference>
<dbReference type="HOGENOM" id="CLU_3238881_0_0_5"/>
<feature type="region of interest" description="Disordered" evidence="1">
    <location>
        <begin position="1"/>
        <end position="27"/>
    </location>
</feature>
<evidence type="ECO:0000313" key="2">
    <source>
        <dbReference type="EMBL" id="CCG09072.1"/>
    </source>
</evidence>
<feature type="compositionally biased region" description="Basic residues" evidence="1">
    <location>
        <begin position="1"/>
        <end position="12"/>
    </location>
</feature>
<organism evidence="2 3">
    <name type="scientific">Pararhodospirillum photometricum DSM 122</name>
    <dbReference type="NCBI Taxonomy" id="1150469"/>
    <lineage>
        <taxon>Bacteria</taxon>
        <taxon>Pseudomonadati</taxon>
        <taxon>Pseudomonadota</taxon>
        <taxon>Alphaproteobacteria</taxon>
        <taxon>Rhodospirillales</taxon>
        <taxon>Rhodospirillaceae</taxon>
        <taxon>Pararhodospirillum</taxon>
    </lineage>
</organism>
<evidence type="ECO:0000256" key="1">
    <source>
        <dbReference type="SAM" id="MobiDB-lite"/>
    </source>
</evidence>
<accession>H6SM57</accession>
<dbReference type="AlphaFoldDB" id="H6SM57"/>
<reference evidence="2 3" key="1">
    <citation type="submission" date="2012-02" db="EMBL/GenBank/DDBJ databases">
        <title>Shotgun genome sequence of Phaeospirillum photometricum DSM 122.</title>
        <authorList>
            <person name="Duquesne K."/>
            <person name="Sturgis J."/>
        </authorList>
    </citation>
    <scope>NUCLEOTIDE SEQUENCE [LARGE SCALE GENOMIC DNA]</scope>
    <source>
        <strain evidence="3">DSM122</strain>
    </source>
</reference>
<dbReference type="EMBL" id="HE663493">
    <property type="protein sequence ID" value="CCG09072.1"/>
    <property type="molecule type" value="Genomic_DNA"/>
</dbReference>
<dbReference type="KEGG" id="rpm:RSPPHO_02446"/>
<keyword evidence="3" id="KW-1185">Reference proteome</keyword>
<sequence>MRQGHAKSRHSCFRQQSRKGINEEGREDLIKKINEHATNVDGK</sequence>
<evidence type="ECO:0000313" key="3">
    <source>
        <dbReference type="Proteomes" id="UP000033220"/>
    </source>
</evidence>
<gene>
    <name evidence="2" type="ORF">RSPPHO_02446</name>
</gene>